<dbReference type="Proteomes" id="UP000273326">
    <property type="component" value="Chromosome"/>
</dbReference>
<feature type="transmembrane region" description="Helical" evidence="8">
    <location>
        <begin position="323"/>
        <end position="341"/>
    </location>
</feature>
<dbReference type="AlphaFoldDB" id="A0A3S9H9L2"/>
<name>A0A3S9H9L2_9LACT</name>
<gene>
    <name evidence="9" type="ORF">EJN90_04825</name>
</gene>
<feature type="transmembrane region" description="Helical" evidence="8">
    <location>
        <begin position="415"/>
        <end position="435"/>
    </location>
</feature>
<dbReference type="OrthoDB" id="9810952at2"/>
<evidence type="ECO:0000313" key="10">
    <source>
        <dbReference type="Proteomes" id="UP000273326"/>
    </source>
</evidence>
<evidence type="ECO:0000256" key="6">
    <source>
        <dbReference type="ARBA" id="ARBA00023065"/>
    </source>
</evidence>
<dbReference type="PANTHER" id="PTHR32024:SF1">
    <property type="entry name" value="KTR SYSTEM POTASSIUM UPTAKE PROTEIN B"/>
    <property type="match status" value="1"/>
</dbReference>
<reference evidence="10" key="1">
    <citation type="submission" date="2018-12" db="EMBL/GenBank/DDBJ databases">
        <title>Complete genome sequencing of Jeotgalibaca sp. H21T32.</title>
        <authorList>
            <person name="Bae J.-W."/>
            <person name="Lee S.-Y."/>
        </authorList>
    </citation>
    <scope>NUCLEOTIDE SEQUENCE [LARGE SCALE GENOMIC DNA]</scope>
    <source>
        <strain evidence="10">H21T32</strain>
    </source>
</reference>
<evidence type="ECO:0000256" key="8">
    <source>
        <dbReference type="SAM" id="Phobius"/>
    </source>
</evidence>
<organism evidence="9 10">
    <name type="scientific">Jeotgalibaca ciconiae</name>
    <dbReference type="NCBI Taxonomy" id="2496265"/>
    <lineage>
        <taxon>Bacteria</taxon>
        <taxon>Bacillati</taxon>
        <taxon>Bacillota</taxon>
        <taxon>Bacilli</taxon>
        <taxon>Lactobacillales</taxon>
        <taxon>Carnobacteriaceae</taxon>
        <taxon>Jeotgalibaca</taxon>
    </lineage>
</organism>
<dbReference type="GO" id="GO:0005886">
    <property type="term" value="C:plasma membrane"/>
    <property type="evidence" value="ECO:0007669"/>
    <property type="project" value="UniProtKB-SubCell"/>
</dbReference>
<sequence length="459" mass="50754">MRNWFSRWTISQKIVASFILLIVIGSVLLWLPISQAFGSQATYFDHFFHSASLVTVTGLVDTPIAQTYSFFGQIICLILMQIGGLGLMTIVASIVTAFGKRMSLSERLAVQEGLNREDATDFRSFLSTILRYVFVIEGIGFFVLSFRFIPEFGWAKGLFTALFLAISGFTNAGFDTLGSNSLAAYVHDPLVNLVISVLIILGGIGFHVWFDFASVSRNWIKRKGKKKLLYFYRSLSLHSRLAIVVSLILTGLGTLLFLLVEYQNPETIGDFSFGQKLLASFFQTVTMRTAGLTTVDFTKVYPFTLFWFIISMFIGGSPGSTAGGLKTTTFAMIVLLIYNVFRGQKNVNIWNHTISETLVRNAFVIFSVFFSAFLLGTGILSLLNPDVEFIVLMFESVSAITTVGISAHLTTSLGIMSKITLMVLMFAGRIGPITMAESLARKDKETKNITYASGKIIIG</sequence>
<protein>
    <submittedName>
        <fullName evidence="9">Potassium transporter</fullName>
    </submittedName>
</protein>
<dbReference type="GO" id="GO:0008324">
    <property type="term" value="F:monoatomic cation transmembrane transporter activity"/>
    <property type="evidence" value="ECO:0007669"/>
    <property type="project" value="InterPro"/>
</dbReference>
<feature type="transmembrane region" description="Helical" evidence="8">
    <location>
        <begin position="361"/>
        <end position="383"/>
    </location>
</feature>
<keyword evidence="10" id="KW-1185">Reference proteome</keyword>
<feature type="transmembrane region" description="Helical" evidence="8">
    <location>
        <begin position="74"/>
        <end position="98"/>
    </location>
</feature>
<keyword evidence="7 8" id="KW-0472">Membrane</keyword>
<evidence type="ECO:0000256" key="5">
    <source>
        <dbReference type="ARBA" id="ARBA00022989"/>
    </source>
</evidence>
<feature type="transmembrane region" description="Helical" evidence="8">
    <location>
        <begin position="157"/>
        <end position="174"/>
    </location>
</feature>
<feature type="transmembrane region" description="Helical" evidence="8">
    <location>
        <begin position="12"/>
        <end position="31"/>
    </location>
</feature>
<dbReference type="InterPro" id="IPR003445">
    <property type="entry name" value="Cat_transpt"/>
</dbReference>
<evidence type="ECO:0000313" key="9">
    <source>
        <dbReference type="EMBL" id="AZP04049.1"/>
    </source>
</evidence>
<feature type="transmembrane region" description="Helical" evidence="8">
    <location>
        <begin position="129"/>
        <end position="150"/>
    </location>
</feature>
<keyword evidence="2" id="KW-0813">Transport</keyword>
<proteinExistence type="predicted"/>
<feature type="transmembrane region" description="Helical" evidence="8">
    <location>
        <begin position="194"/>
        <end position="220"/>
    </location>
</feature>
<feature type="transmembrane region" description="Helical" evidence="8">
    <location>
        <begin position="43"/>
        <end position="62"/>
    </location>
</feature>
<dbReference type="PANTHER" id="PTHR32024">
    <property type="entry name" value="TRK SYSTEM POTASSIUM UPTAKE PROTEIN TRKG-RELATED"/>
    <property type="match status" value="1"/>
</dbReference>
<dbReference type="GO" id="GO:0030001">
    <property type="term" value="P:metal ion transport"/>
    <property type="evidence" value="ECO:0007669"/>
    <property type="project" value="UniProtKB-ARBA"/>
</dbReference>
<evidence type="ECO:0000256" key="1">
    <source>
        <dbReference type="ARBA" id="ARBA00004651"/>
    </source>
</evidence>
<keyword evidence="5 8" id="KW-1133">Transmembrane helix</keyword>
<keyword evidence="4 8" id="KW-0812">Transmembrane</keyword>
<feature type="transmembrane region" description="Helical" evidence="8">
    <location>
        <begin position="241"/>
        <end position="260"/>
    </location>
</feature>
<dbReference type="Pfam" id="PF02386">
    <property type="entry name" value="TrkH"/>
    <property type="match status" value="1"/>
</dbReference>
<keyword evidence="3" id="KW-1003">Cell membrane</keyword>
<evidence type="ECO:0000256" key="2">
    <source>
        <dbReference type="ARBA" id="ARBA00022448"/>
    </source>
</evidence>
<accession>A0A3S9H9L2</accession>
<comment type="subcellular location">
    <subcellularLocation>
        <location evidence="1">Cell membrane</location>
        <topology evidence="1">Multi-pass membrane protein</topology>
    </subcellularLocation>
</comment>
<dbReference type="KEGG" id="jeh:EJN90_04825"/>
<evidence type="ECO:0000256" key="4">
    <source>
        <dbReference type="ARBA" id="ARBA00022692"/>
    </source>
</evidence>
<dbReference type="EMBL" id="CP034465">
    <property type="protein sequence ID" value="AZP04049.1"/>
    <property type="molecule type" value="Genomic_DNA"/>
</dbReference>
<dbReference type="RefSeq" id="WP_126109127.1">
    <property type="nucleotide sequence ID" value="NZ_CP034465.1"/>
</dbReference>
<keyword evidence="6" id="KW-0406">Ion transport</keyword>
<evidence type="ECO:0000256" key="7">
    <source>
        <dbReference type="ARBA" id="ARBA00023136"/>
    </source>
</evidence>
<evidence type="ECO:0000256" key="3">
    <source>
        <dbReference type="ARBA" id="ARBA00022475"/>
    </source>
</evidence>